<proteinExistence type="predicted"/>
<evidence type="ECO:0000256" key="1">
    <source>
        <dbReference type="SAM" id="MobiDB-lite"/>
    </source>
</evidence>
<accession>A0A7T8ECX2</accession>
<sequence length="61" mass="7323">MTLKRKRHKELIAYIAQHNRCTQADAEAWADNNLGNWRQRQAQRVKKVTVQDSNEKEWDDE</sequence>
<gene>
    <name evidence="2" type="ORF">D7032_13140</name>
</gene>
<evidence type="ECO:0000313" key="2">
    <source>
        <dbReference type="EMBL" id="QQO84107.1"/>
    </source>
</evidence>
<organism evidence="2">
    <name type="scientific">Shewanella algae</name>
    <dbReference type="NCBI Taxonomy" id="38313"/>
    <lineage>
        <taxon>Bacteria</taxon>
        <taxon>Pseudomonadati</taxon>
        <taxon>Pseudomonadota</taxon>
        <taxon>Gammaproteobacteria</taxon>
        <taxon>Alteromonadales</taxon>
        <taxon>Shewanellaceae</taxon>
        <taxon>Shewanella</taxon>
    </lineage>
</organism>
<reference evidence="2" key="1">
    <citation type="submission" date="2018-09" db="EMBL/GenBank/DDBJ databases">
        <title>Genome sequencing and analysis.</title>
        <authorList>
            <person name="Huang Y.-T."/>
        </authorList>
    </citation>
    <scope>NUCLEOTIDE SEQUENCE</scope>
    <source>
        <strain evidence="2">HIDE</strain>
    </source>
</reference>
<protein>
    <submittedName>
        <fullName evidence="2">Uncharacterized protein</fullName>
    </submittedName>
</protein>
<dbReference type="AlphaFoldDB" id="A0A7T8ECX2"/>
<dbReference type="EMBL" id="CP032664">
    <property type="protein sequence ID" value="QQO84107.1"/>
    <property type="molecule type" value="Genomic_DNA"/>
</dbReference>
<feature type="region of interest" description="Disordered" evidence="1">
    <location>
        <begin position="40"/>
        <end position="61"/>
    </location>
</feature>
<name>A0A7T8ECX2_9GAMM</name>
<dbReference type="RefSeq" id="WP_397608949.1">
    <property type="nucleotide sequence ID" value="NZ_CP032664.1"/>
</dbReference>